<dbReference type="Gene3D" id="1.20.1280.50">
    <property type="match status" value="1"/>
</dbReference>
<protein>
    <recommendedName>
        <fullName evidence="1">F-box domain-containing protein</fullName>
    </recommendedName>
</protein>
<dbReference type="SUPFAM" id="SSF81383">
    <property type="entry name" value="F-box domain"/>
    <property type="match status" value="1"/>
</dbReference>
<keyword evidence="3" id="KW-1185">Reference proteome</keyword>
<name>A0A4Q9PQ66_9APHY</name>
<dbReference type="EMBL" id="ML145151">
    <property type="protein sequence ID" value="TBU56477.1"/>
    <property type="molecule type" value="Genomic_DNA"/>
</dbReference>
<accession>A0A4Q9PQ66</accession>
<organism evidence="2 3">
    <name type="scientific">Dichomitus squalens</name>
    <dbReference type="NCBI Taxonomy" id="114155"/>
    <lineage>
        <taxon>Eukaryota</taxon>
        <taxon>Fungi</taxon>
        <taxon>Dikarya</taxon>
        <taxon>Basidiomycota</taxon>
        <taxon>Agaricomycotina</taxon>
        <taxon>Agaricomycetes</taxon>
        <taxon>Polyporales</taxon>
        <taxon>Polyporaceae</taxon>
        <taxon>Dichomitus</taxon>
    </lineage>
</organism>
<gene>
    <name evidence="2" type="ORF">BD310DRAFT_854967</name>
</gene>
<reference evidence="2 3" key="1">
    <citation type="submission" date="2019-01" db="EMBL/GenBank/DDBJ databases">
        <title>Draft genome sequences of three monokaryotic isolates of the white-rot basidiomycete fungus Dichomitus squalens.</title>
        <authorList>
            <consortium name="DOE Joint Genome Institute"/>
            <person name="Lopez S.C."/>
            <person name="Andreopoulos B."/>
            <person name="Pangilinan J."/>
            <person name="Lipzen A."/>
            <person name="Riley R."/>
            <person name="Ahrendt S."/>
            <person name="Ng V."/>
            <person name="Barry K."/>
            <person name="Daum C."/>
            <person name="Grigoriev I.V."/>
            <person name="Hilden K.S."/>
            <person name="Makela M.R."/>
            <person name="de Vries R.P."/>
        </authorList>
    </citation>
    <scope>NUCLEOTIDE SEQUENCE [LARGE SCALE GENOMIC DNA]</scope>
    <source>
        <strain evidence="2 3">CBS 464.89</strain>
    </source>
</reference>
<dbReference type="InterPro" id="IPR001810">
    <property type="entry name" value="F-box_dom"/>
</dbReference>
<evidence type="ECO:0000259" key="1">
    <source>
        <dbReference type="PROSITE" id="PS50181"/>
    </source>
</evidence>
<dbReference type="Pfam" id="PF12937">
    <property type="entry name" value="F-box-like"/>
    <property type="match status" value="1"/>
</dbReference>
<dbReference type="CDD" id="cd09917">
    <property type="entry name" value="F-box_SF"/>
    <property type="match status" value="1"/>
</dbReference>
<proteinExistence type="predicted"/>
<dbReference type="PROSITE" id="PS50181">
    <property type="entry name" value="FBOX"/>
    <property type="match status" value="1"/>
</dbReference>
<dbReference type="Proteomes" id="UP000292082">
    <property type="component" value="Unassembled WGS sequence"/>
</dbReference>
<sequence length="547" mass="61392">MHEGSISPFLSLPEDILLRILLNLSADDISRCRQTCKLMSELSCTRAVRYKVELDAMGLVDSITATLPMAERHDRLVLYRNAWRNASFAWDRNFPAHRRPECWNWTGGVLPYVLDPESADEAALHLYRPASPGRGTAEFFWSLPRGTVQAGYGIYGCVVDISQDLLALALVPGPLVEQGTWKLQLVSISKNGVPHPEASSPLLDGPLFHSRPRPKACVMRVSGNTIGLQMMNHSWELLVWDWKESSLLWHSRRIDFLPFILPSPSYMIVMPTQQMSERILQVYRLDVEAEPFEVDSKARDRDPMATLRLFAFADGLFSDAELIPPNNNHDISTDRPSFKHQTDQTIFALYLHLQNIAIGHANFGHVEKFLLLISIPSILKRLDHIHGLANPDTVSTTSTPASARVVEWDEWGSTDTRLIALTGAFPWRGRVRTCGSRCAVQFGPDPRSNQDCVRVILVDAHPAAPCIPNEGLEQARRALNLSQTIASPRLFKEPVRTTLPIRISYRELRPPVSEPIAVGLLGDGLVFRYRPSVHIHPPEGGLFGFYV</sequence>
<dbReference type="InterPro" id="IPR036047">
    <property type="entry name" value="F-box-like_dom_sf"/>
</dbReference>
<dbReference type="SMART" id="SM00256">
    <property type="entry name" value="FBOX"/>
    <property type="match status" value="1"/>
</dbReference>
<dbReference type="AlphaFoldDB" id="A0A4Q9PQ66"/>
<evidence type="ECO:0000313" key="2">
    <source>
        <dbReference type="EMBL" id="TBU56477.1"/>
    </source>
</evidence>
<feature type="domain" description="F-box" evidence="1">
    <location>
        <begin position="6"/>
        <end position="42"/>
    </location>
</feature>
<evidence type="ECO:0000313" key="3">
    <source>
        <dbReference type="Proteomes" id="UP000292082"/>
    </source>
</evidence>